<dbReference type="RefSeq" id="WP_089729152.1">
    <property type="nucleotide sequence ID" value="NZ_FNGI01000007.1"/>
</dbReference>
<keyword evidence="1" id="KW-0472">Membrane</keyword>
<dbReference type="EMBL" id="FNGI01000007">
    <property type="protein sequence ID" value="SDL78882.1"/>
    <property type="molecule type" value="Genomic_DNA"/>
</dbReference>
<dbReference type="AlphaFoldDB" id="A0A1G9MX88"/>
<keyword evidence="1" id="KW-0812">Transmembrane</keyword>
<name>A0A1G9MX88_9GAMM</name>
<feature type="transmembrane region" description="Helical" evidence="1">
    <location>
        <begin position="35"/>
        <end position="64"/>
    </location>
</feature>
<evidence type="ECO:0000313" key="2">
    <source>
        <dbReference type="EMBL" id="SDL78882.1"/>
    </source>
</evidence>
<dbReference type="Proteomes" id="UP000198654">
    <property type="component" value="Unassembled WGS sequence"/>
</dbReference>
<keyword evidence="3" id="KW-1185">Reference proteome</keyword>
<dbReference type="OrthoDB" id="6446806at2"/>
<gene>
    <name evidence="2" type="ORF">SAMN05661010_02558</name>
</gene>
<evidence type="ECO:0000313" key="3">
    <source>
        <dbReference type="Proteomes" id="UP000198654"/>
    </source>
</evidence>
<keyword evidence="1" id="KW-1133">Transmembrane helix</keyword>
<evidence type="ECO:0008006" key="4">
    <source>
        <dbReference type="Google" id="ProtNLM"/>
    </source>
</evidence>
<evidence type="ECO:0000256" key="1">
    <source>
        <dbReference type="SAM" id="Phobius"/>
    </source>
</evidence>
<reference evidence="2 3" key="1">
    <citation type="submission" date="2016-10" db="EMBL/GenBank/DDBJ databases">
        <authorList>
            <person name="de Groot N.N."/>
        </authorList>
    </citation>
    <scope>NUCLEOTIDE SEQUENCE [LARGE SCALE GENOMIC DNA]</scope>
    <source>
        <strain evidence="2 3">DSM 14789</strain>
    </source>
</reference>
<sequence length="167" mass="18463">MSPERNDQEFAVYNSLNVEKLTETLNARADRLCTFLLILLGSAVFGSMASTFWLGLAVAAIAALQFVCRFGEAAGAARAQKLRYDSLKGRMSDLTDDVLAEQYERIHEQDNRPLASIETIAFNKACYMRGQEDECRPLSRFTKLVALVSGGHPCDVPPRDEKAASVK</sequence>
<dbReference type="STRING" id="119000.SAMN05661010_02558"/>
<accession>A0A1G9MX88</accession>
<proteinExistence type="predicted"/>
<protein>
    <recommendedName>
        <fullName evidence="4">SMODS and SLOG-associating 2TM effector domain-containing protein</fullName>
    </recommendedName>
</protein>
<organism evidence="2 3">
    <name type="scientific">Modicisalibacter muralis</name>
    <dbReference type="NCBI Taxonomy" id="119000"/>
    <lineage>
        <taxon>Bacteria</taxon>
        <taxon>Pseudomonadati</taxon>
        <taxon>Pseudomonadota</taxon>
        <taxon>Gammaproteobacteria</taxon>
        <taxon>Oceanospirillales</taxon>
        <taxon>Halomonadaceae</taxon>
        <taxon>Modicisalibacter</taxon>
    </lineage>
</organism>